<proteinExistence type="predicted"/>
<gene>
    <name evidence="1" type="ORF">SISNIDRAFT_447499</name>
</gene>
<name>A0A165AAY1_9AGAM</name>
<reference evidence="1 2" key="1">
    <citation type="journal article" date="2016" name="Mol. Biol. Evol.">
        <title>Comparative Genomics of Early-Diverging Mushroom-Forming Fungi Provides Insights into the Origins of Lignocellulose Decay Capabilities.</title>
        <authorList>
            <person name="Nagy L.G."/>
            <person name="Riley R."/>
            <person name="Tritt A."/>
            <person name="Adam C."/>
            <person name="Daum C."/>
            <person name="Floudas D."/>
            <person name="Sun H."/>
            <person name="Yadav J.S."/>
            <person name="Pangilinan J."/>
            <person name="Larsson K.H."/>
            <person name="Matsuura K."/>
            <person name="Barry K."/>
            <person name="Labutti K."/>
            <person name="Kuo R."/>
            <person name="Ohm R.A."/>
            <person name="Bhattacharya S.S."/>
            <person name="Shirouzu T."/>
            <person name="Yoshinaga Y."/>
            <person name="Martin F.M."/>
            <person name="Grigoriev I.V."/>
            <person name="Hibbett D.S."/>
        </authorList>
    </citation>
    <scope>NUCLEOTIDE SEQUENCE [LARGE SCALE GENOMIC DNA]</scope>
    <source>
        <strain evidence="1 2">HHB9708</strain>
    </source>
</reference>
<organism evidence="1 2">
    <name type="scientific">Sistotremastrum niveocremeum HHB9708</name>
    <dbReference type="NCBI Taxonomy" id="1314777"/>
    <lineage>
        <taxon>Eukaryota</taxon>
        <taxon>Fungi</taxon>
        <taxon>Dikarya</taxon>
        <taxon>Basidiomycota</taxon>
        <taxon>Agaricomycotina</taxon>
        <taxon>Agaricomycetes</taxon>
        <taxon>Sistotremastrales</taxon>
        <taxon>Sistotremastraceae</taxon>
        <taxon>Sertulicium</taxon>
        <taxon>Sertulicium niveocremeum</taxon>
    </lineage>
</organism>
<evidence type="ECO:0000313" key="1">
    <source>
        <dbReference type="EMBL" id="KZS98718.1"/>
    </source>
</evidence>
<sequence>MYKSLAYWRSSDYHRSNVDRFFRPHLNFPPLLILHLLRTNEFFAGPHSGPQQRARPSSSSTIVCIVLVYSSPPRLFRYPCLFISYPPFCESLSEFTDMMIQFRPVPISYGTADKYIAFIF</sequence>
<dbReference type="AlphaFoldDB" id="A0A165AAY1"/>
<dbReference type="Proteomes" id="UP000076722">
    <property type="component" value="Unassembled WGS sequence"/>
</dbReference>
<evidence type="ECO:0000313" key="2">
    <source>
        <dbReference type="Proteomes" id="UP000076722"/>
    </source>
</evidence>
<keyword evidence="2" id="KW-1185">Reference proteome</keyword>
<dbReference type="EMBL" id="KV419394">
    <property type="protein sequence ID" value="KZS98718.1"/>
    <property type="molecule type" value="Genomic_DNA"/>
</dbReference>
<accession>A0A165AAY1</accession>
<protein>
    <submittedName>
        <fullName evidence="1">Uncharacterized protein</fullName>
    </submittedName>
</protein>